<reference evidence="1" key="2">
    <citation type="submission" date="2016-06" db="EMBL/GenBank/DDBJ databases">
        <title>The genome of a short-lived fish provides insights into sex chromosome evolution and the genetic control of aging.</title>
        <authorList>
            <person name="Reichwald K."/>
            <person name="Felder M."/>
            <person name="Petzold A."/>
            <person name="Koch P."/>
            <person name="Groth M."/>
            <person name="Platzer M."/>
        </authorList>
    </citation>
    <scope>NUCLEOTIDE SEQUENCE</scope>
    <source>
        <tissue evidence="1">Brain</tissue>
    </source>
</reference>
<dbReference type="EMBL" id="HADY01016783">
    <property type="protein sequence ID" value="SBP55268.1"/>
    <property type="molecule type" value="Transcribed_RNA"/>
</dbReference>
<accession>A0A1A8AKQ2</accession>
<organism evidence="1">
    <name type="scientific">Nothobranchius furzeri</name>
    <name type="common">Turquoise killifish</name>
    <dbReference type="NCBI Taxonomy" id="105023"/>
    <lineage>
        <taxon>Eukaryota</taxon>
        <taxon>Metazoa</taxon>
        <taxon>Chordata</taxon>
        <taxon>Craniata</taxon>
        <taxon>Vertebrata</taxon>
        <taxon>Euteleostomi</taxon>
        <taxon>Actinopterygii</taxon>
        <taxon>Neopterygii</taxon>
        <taxon>Teleostei</taxon>
        <taxon>Neoteleostei</taxon>
        <taxon>Acanthomorphata</taxon>
        <taxon>Ovalentaria</taxon>
        <taxon>Atherinomorphae</taxon>
        <taxon>Cyprinodontiformes</taxon>
        <taxon>Nothobranchiidae</taxon>
        <taxon>Nothobranchius</taxon>
    </lineage>
</organism>
<proteinExistence type="predicted"/>
<name>A0A1A8AKQ2_NOTFU</name>
<gene>
    <name evidence="1" type="primary">PCOLCE2B</name>
</gene>
<feature type="non-terminal residue" evidence="1">
    <location>
        <position position="1"/>
    </location>
</feature>
<reference evidence="1" key="1">
    <citation type="submission" date="2016-05" db="EMBL/GenBank/DDBJ databases">
        <authorList>
            <person name="Lavstsen T."/>
            <person name="Jespersen J.S."/>
        </authorList>
    </citation>
    <scope>NUCLEOTIDE SEQUENCE</scope>
    <source>
        <tissue evidence="1">Brain</tissue>
    </source>
</reference>
<dbReference type="AlphaFoldDB" id="A0A1A8AKQ2"/>
<sequence>AAHPHERGREISFESQDQRVYSEQAHSCSRLHLKTSLLGSYLSEEHRAKYDSIFSHPGKDSSCKLLNCFVI</sequence>
<protein>
    <submittedName>
        <fullName evidence="1">Procollagen C-endopeptidase enhancer 2b</fullName>
    </submittedName>
</protein>
<evidence type="ECO:0000313" key="1">
    <source>
        <dbReference type="EMBL" id="SBP55268.1"/>
    </source>
</evidence>